<feature type="transmembrane region" description="Helical" evidence="4">
    <location>
        <begin position="280"/>
        <end position="298"/>
    </location>
</feature>
<keyword evidence="3 4" id="KW-0472">Membrane</keyword>
<feature type="transmembrane region" description="Helical" evidence="4">
    <location>
        <begin position="310"/>
        <end position="330"/>
    </location>
</feature>
<dbReference type="AlphaFoldDB" id="A0A1I0BUX4"/>
<dbReference type="Pfam" id="PF07690">
    <property type="entry name" value="MFS_1"/>
    <property type="match status" value="1"/>
</dbReference>
<evidence type="ECO:0000256" key="2">
    <source>
        <dbReference type="ARBA" id="ARBA00022989"/>
    </source>
</evidence>
<evidence type="ECO:0000313" key="6">
    <source>
        <dbReference type="EMBL" id="SET10200.1"/>
    </source>
</evidence>
<feature type="transmembrane region" description="Helical" evidence="4">
    <location>
        <begin position="126"/>
        <end position="146"/>
    </location>
</feature>
<feature type="transmembrane region" description="Helical" evidence="4">
    <location>
        <begin position="100"/>
        <end position="120"/>
    </location>
</feature>
<keyword evidence="1 4" id="KW-0812">Transmembrane</keyword>
<dbReference type="InterPro" id="IPR011701">
    <property type="entry name" value="MFS"/>
</dbReference>
<evidence type="ECO:0000256" key="4">
    <source>
        <dbReference type="SAM" id="Phobius"/>
    </source>
</evidence>
<evidence type="ECO:0000313" key="7">
    <source>
        <dbReference type="Proteomes" id="UP000199180"/>
    </source>
</evidence>
<feature type="transmembrane region" description="Helical" evidence="4">
    <location>
        <begin position="373"/>
        <end position="395"/>
    </location>
</feature>
<evidence type="ECO:0000259" key="5">
    <source>
        <dbReference type="PROSITE" id="PS50850"/>
    </source>
</evidence>
<dbReference type="InterPro" id="IPR036259">
    <property type="entry name" value="MFS_trans_sf"/>
</dbReference>
<dbReference type="Gene3D" id="1.20.1250.20">
    <property type="entry name" value="MFS general substrate transporter like domains"/>
    <property type="match status" value="1"/>
</dbReference>
<evidence type="ECO:0000256" key="1">
    <source>
        <dbReference type="ARBA" id="ARBA00022692"/>
    </source>
</evidence>
<dbReference type="RefSeq" id="WP_090732973.1">
    <property type="nucleotide sequence ID" value="NZ_FOHO01000003.1"/>
</dbReference>
<evidence type="ECO:0000256" key="3">
    <source>
        <dbReference type="ARBA" id="ARBA00023136"/>
    </source>
</evidence>
<dbReference type="GO" id="GO:0022857">
    <property type="term" value="F:transmembrane transporter activity"/>
    <property type="evidence" value="ECO:0007669"/>
    <property type="project" value="InterPro"/>
</dbReference>
<reference evidence="6 7" key="1">
    <citation type="submission" date="2016-10" db="EMBL/GenBank/DDBJ databases">
        <authorList>
            <person name="de Groot N.N."/>
        </authorList>
    </citation>
    <scope>NUCLEOTIDE SEQUENCE [LARGE SCALE GENOMIC DNA]</scope>
    <source>
        <strain evidence="6 7">DSM 17862</strain>
    </source>
</reference>
<feature type="transmembrane region" description="Helical" evidence="4">
    <location>
        <begin position="250"/>
        <end position="268"/>
    </location>
</feature>
<dbReference type="InterPro" id="IPR052528">
    <property type="entry name" value="Sugar_transport-like"/>
</dbReference>
<feature type="transmembrane region" description="Helical" evidence="4">
    <location>
        <begin position="167"/>
        <end position="188"/>
    </location>
</feature>
<dbReference type="STRING" id="364199.SAMN04489858_10351"/>
<feature type="domain" description="Major facilitator superfamily (MFS) profile" evidence="5">
    <location>
        <begin position="240"/>
        <end position="426"/>
    </location>
</feature>
<keyword evidence="2 4" id="KW-1133">Transmembrane helix</keyword>
<organism evidence="6 7">
    <name type="scientific">Paracoccus homiensis</name>
    <dbReference type="NCBI Taxonomy" id="364199"/>
    <lineage>
        <taxon>Bacteria</taxon>
        <taxon>Pseudomonadati</taxon>
        <taxon>Pseudomonadota</taxon>
        <taxon>Alphaproteobacteria</taxon>
        <taxon>Rhodobacterales</taxon>
        <taxon>Paracoccaceae</taxon>
        <taxon>Paracoccus</taxon>
    </lineage>
</organism>
<name>A0A1I0BUX4_9RHOB</name>
<dbReference type="InterPro" id="IPR020846">
    <property type="entry name" value="MFS_dom"/>
</dbReference>
<dbReference type="EMBL" id="FOHO01000003">
    <property type="protein sequence ID" value="SET10200.1"/>
    <property type="molecule type" value="Genomic_DNA"/>
</dbReference>
<sequence>MDIEEELFEKLVDDPQQAGGLDPDARRAEPGNFLRHVASLAGSKLADGLIDPKLVLTWLMTHLGAGAALTGLLVPVREAGSLLPQLFTAGAIGAFPRRKWVWAVGSVAQGLAAIGIGLVALTLQGVVAGAVIVGLLAVLALARSACSASYKDVLGKTVGKSRRGTATGLASSIASGGVILFAVVLLWGGLPREVLVIAAIMLAGAFWVLGGAIFATLREQAQPRQGVMTGGQALSQLSLLRSDAQLGRFVAARAALVGTALAPPYLLLIGAGQDGNERQLGLLVLASALASLLSSYVWGRLSDRSARQVLIGAGLAGGVALAIALGLAWMGLAGSIWAIPAVLFGLMIAYHGVRQGRSTYLVDMAPEDQRASYTAVSNLVVGLVLLAAGALSAGLAALGPLWVIAVFALASFAGAWIAYGLDEVSA</sequence>
<accession>A0A1I0BUX4</accession>
<feature type="transmembrane region" description="Helical" evidence="4">
    <location>
        <begin position="194"/>
        <end position="217"/>
    </location>
</feature>
<dbReference type="SUPFAM" id="SSF103473">
    <property type="entry name" value="MFS general substrate transporter"/>
    <property type="match status" value="1"/>
</dbReference>
<dbReference type="PROSITE" id="PS50850">
    <property type="entry name" value="MFS"/>
    <property type="match status" value="1"/>
</dbReference>
<dbReference type="PANTHER" id="PTHR23526:SF1">
    <property type="entry name" value="MAJOR FACILITATOR SUPERFAMILY MFS_1"/>
    <property type="match status" value="1"/>
</dbReference>
<dbReference type="PANTHER" id="PTHR23526">
    <property type="entry name" value="INTEGRAL MEMBRANE TRANSPORT PROTEIN-RELATED"/>
    <property type="match status" value="1"/>
</dbReference>
<dbReference type="OrthoDB" id="1117124at2"/>
<feature type="transmembrane region" description="Helical" evidence="4">
    <location>
        <begin position="336"/>
        <end position="353"/>
    </location>
</feature>
<keyword evidence="7" id="KW-1185">Reference proteome</keyword>
<feature type="transmembrane region" description="Helical" evidence="4">
    <location>
        <begin position="55"/>
        <end position="76"/>
    </location>
</feature>
<proteinExistence type="predicted"/>
<feature type="transmembrane region" description="Helical" evidence="4">
    <location>
        <begin position="401"/>
        <end position="421"/>
    </location>
</feature>
<dbReference type="Proteomes" id="UP000199180">
    <property type="component" value="Unassembled WGS sequence"/>
</dbReference>
<protein>
    <submittedName>
        <fullName evidence="6">Predicted arabinose efflux permease, MFS family</fullName>
    </submittedName>
</protein>
<gene>
    <name evidence="6" type="ORF">SAMN04489858_10351</name>
</gene>